<protein>
    <recommendedName>
        <fullName evidence="3">Class I SAM-dependent methyltransferase</fullName>
    </recommendedName>
</protein>
<dbReference type="AlphaFoldDB" id="A0A437M3X2"/>
<comment type="caution">
    <text evidence="1">The sequence shown here is derived from an EMBL/GenBank/DDBJ whole genome shotgun (WGS) entry which is preliminary data.</text>
</comment>
<name>A0A437M3X2_9PROT</name>
<dbReference type="SUPFAM" id="SSF53335">
    <property type="entry name" value="S-adenosyl-L-methionine-dependent methyltransferases"/>
    <property type="match status" value="1"/>
</dbReference>
<dbReference type="InterPro" id="IPR029063">
    <property type="entry name" value="SAM-dependent_MTases_sf"/>
</dbReference>
<dbReference type="RefSeq" id="WP_127789196.1">
    <property type="nucleotide sequence ID" value="NZ_SACL01000007.1"/>
</dbReference>
<sequence length="314" mass="33699">MHAASPLAGLRDRLDGLAGMLETPTGLIQGWSSLPDLLAGCGGDPAERRAAFRAHRLADLSMQDPLTEACWSHGPDVGQMMPFLFSDHPVLGRSAEQRLRQAGRTGQTIFSVSSHLPFAEGLRERCRFAARMVDALAEGRGDGRGDGRVLSLGAGLLPEAALARHAGDVARWTVYEKSVLSMDQLLGMHGLMRGLDVNLADPLRALLGGRQGGTFDLVLLGPLLDGLDDATARRAVDSAFALLRPGGSLFMGSFAEDLTDAAYLDVVLDWRPELRSQVEMERLAAGLPADDVAGMESFRGPSRTMNFLQVTRRG</sequence>
<evidence type="ECO:0000313" key="2">
    <source>
        <dbReference type="Proteomes" id="UP000282957"/>
    </source>
</evidence>
<dbReference type="EMBL" id="SACL01000007">
    <property type="protein sequence ID" value="RVT92342.1"/>
    <property type="molecule type" value="Genomic_DNA"/>
</dbReference>
<evidence type="ECO:0000313" key="1">
    <source>
        <dbReference type="EMBL" id="RVT92342.1"/>
    </source>
</evidence>
<keyword evidence="2" id="KW-1185">Reference proteome</keyword>
<organism evidence="1 2">
    <name type="scientific">Rhodovarius crocodyli</name>
    <dbReference type="NCBI Taxonomy" id="1979269"/>
    <lineage>
        <taxon>Bacteria</taxon>
        <taxon>Pseudomonadati</taxon>
        <taxon>Pseudomonadota</taxon>
        <taxon>Alphaproteobacteria</taxon>
        <taxon>Acetobacterales</taxon>
        <taxon>Roseomonadaceae</taxon>
        <taxon>Rhodovarius</taxon>
    </lineage>
</organism>
<dbReference type="Gene3D" id="3.40.50.150">
    <property type="entry name" value="Vaccinia Virus protein VP39"/>
    <property type="match status" value="1"/>
</dbReference>
<dbReference type="Proteomes" id="UP000282957">
    <property type="component" value="Unassembled WGS sequence"/>
</dbReference>
<proteinExistence type="predicted"/>
<evidence type="ECO:0008006" key="3">
    <source>
        <dbReference type="Google" id="ProtNLM"/>
    </source>
</evidence>
<accession>A0A437M3X2</accession>
<dbReference type="OrthoDB" id="7261210at2"/>
<gene>
    <name evidence="1" type="ORF">EOD42_19225</name>
</gene>
<reference evidence="1 2" key="1">
    <citation type="submission" date="2019-01" db="EMBL/GenBank/DDBJ databases">
        <authorList>
            <person name="Chen W.-M."/>
        </authorList>
    </citation>
    <scope>NUCLEOTIDE SEQUENCE [LARGE SCALE GENOMIC DNA]</scope>
    <source>
        <strain evidence="1 2">CCP-6</strain>
    </source>
</reference>